<keyword evidence="1 3" id="KW-0378">Hydrolase</keyword>
<proteinExistence type="predicted"/>
<gene>
    <name evidence="3" type="ORF">ACFQ3J_08700</name>
</gene>
<dbReference type="RefSeq" id="WP_251583550.1">
    <property type="nucleotide sequence ID" value="NZ_JBHTKX010000001.1"/>
</dbReference>
<dbReference type="Pfam" id="PF01520">
    <property type="entry name" value="Amidase_3"/>
    <property type="match status" value="1"/>
</dbReference>
<evidence type="ECO:0000313" key="4">
    <source>
        <dbReference type="Proteomes" id="UP001597169"/>
    </source>
</evidence>
<dbReference type="Proteomes" id="UP001597169">
    <property type="component" value="Unassembled WGS sequence"/>
</dbReference>
<dbReference type="PANTHER" id="PTHR30404">
    <property type="entry name" value="N-ACETYLMURAMOYL-L-ALANINE AMIDASE"/>
    <property type="match status" value="1"/>
</dbReference>
<accession>A0ABW3PXI2</accession>
<feature type="domain" description="MurNAc-LAA" evidence="2">
    <location>
        <begin position="64"/>
        <end position="176"/>
    </location>
</feature>
<sequence>MIKLGLDPGHGGRDGGAGHYSLLEKVIALNVCLEIKKQLERDYEGIQVYMTRSTDVALTLDERTDMMNKLNVDALVSVHCNAAGGDGGFETYRYTKASQNSIKLQAALHTAIMAELKPFGVIDRKQKVKNLHMVRESKMPAVLTENLFIDVKADADRLKRPEVIQAIIDGHVKGIASYFGLKRKETAKVATERDIHKVSPVFQNVWEQMSEKGYFDGTRPGAPVTREELAAVLSRVLNDI</sequence>
<reference evidence="4" key="1">
    <citation type="journal article" date="2019" name="Int. J. Syst. Evol. Microbiol.">
        <title>The Global Catalogue of Microorganisms (GCM) 10K type strain sequencing project: providing services to taxonomists for standard genome sequencing and annotation.</title>
        <authorList>
            <consortium name="The Broad Institute Genomics Platform"/>
            <consortium name="The Broad Institute Genome Sequencing Center for Infectious Disease"/>
            <person name="Wu L."/>
            <person name="Ma J."/>
        </authorList>
    </citation>
    <scope>NUCLEOTIDE SEQUENCE [LARGE SCALE GENOMIC DNA]</scope>
    <source>
        <strain evidence="4">CCUG 53519</strain>
    </source>
</reference>
<dbReference type="EMBL" id="JBHTKX010000001">
    <property type="protein sequence ID" value="MFD1128249.1"/>
    <property type="molecule type" value="Genomic_DNA"/>
</dbReference>
<organism evidence="3 4">
    <name type="scientific">Paenibacillus provencensis</name>
    <dbReference type="NCBI Taxonomy" id="441151"/>
    <lineage>
        <taxon>Bacteria</taxon>
        <taxon>Bacillati</taxon>
        <taxon>Bacillota</taxon>
        <taxon>Bacilli</taxon>
        <taxon>Bacillales</taxon>
        <taxon>Paenibacillaceae</taxon>
        <taxon>Paenibacillus</taxon>
    </lineage>
</organism>
<evidence type="ECO:0000256" key="1">
    <source>
        <dbReference type="ARBA" id="ARBA00022801"/>
    </source>
</evidence>
<keyword evidence="4" id="KW-1185">Reference proteome</keyword>
<evidence type="ECO:0000259" key="2">
    <source>
        <dbReference type="SMART" id="SM00646"/>
    </source>
</evidence>
<dbReference type="CDD" id="cd02696">
    <property type="entry name" value="MurNAc-LAA"/>
    <property type="match status" value="1"/>
</dbReference>
<dbReference type="InterPro" id="IPR050695">
    <property type="entry name" value="N-acetylmuramoyl_amidase_3"/>
</dbReference>
<evidence type="ECO:0000313" key="3">
    <source>
        <dbReference type="EMBL" id="MFD1128249.1"/>
    </source>
</evidence>
<protein>
    <submittedName>
        <fullName evidence="3">N-acetylmuramoyl-L-alanine amidase</fullName>
        <ecNumber evidence="3">3.5.1.28</ecNumber>
    </submittedName>
</protein>
<name>A0ABW3PXI2_9BACL</name>
<dbReference type="SMART" id="SM00646">
    <property type="entry name" value="Ami_3"/>
    <property type="match status" value="1"/>
</dbReference>
<comment type="caution">
    <text evidence="3">The sequence shown here is derived from an EMBL/GenBank/DDBJ whole genome shotgun (WGS) entry which is preliminary data.</text>
</comment>
<dbReference type="GO" id="GO:0008745">
    <property type="term" value="F:N-acetylmuramoyl-L-alanine amidase activity"/>
    <property type="evidence" value="ECO:0007669"/>
    <property type="project" value="UniProtKB-EC"/>
</dbReference>
<dbReference type="PANTHER" id="PTHR30404:SF0">
    <property type="entry name" value="N-ACETYLMURAMOYL-L-ALANINE AMIDASE AMIC"/>
    <property type="match status" value="1"/>
</dbReference>
<dbReference type="InterPro" id="IPR002508">
    <property type="entry name" value="MurNAc-LAA_cat"/>
</dbReference>
<dbReference type="Gene3D" id="3.40.630.40">
    <property type="entry name" value="Zn-dependent exopeptidases"/>
    <property type="match status" value="1"/>
</dbReference>
<dbReference type="EC" id="3.5.1.28" evidence="3"/>
<dbReference type="SUPFAM" id="SSF53187">
    <property type="entry name" value="Zn-dependent exopeptidases"/>
    <property type="match status" value="1"/>
</dbReference>